<dbReference type="PROSITE" id="PS00913">
    <property type="entry name" value="ADH_IRON_1"/>
    <property type="match status" value="1"/>
</dbReference>
<dbReference type="Pfam" id="PF00465">
    <property type="entry name" value="Fe-ADH"/>
    <property type="match status" value="1"/>
</dbReference>
<feature type="domain" description="Fe-containing alcohol dehydrogenase-like C-terminal" evidence="6">
    <location>
        <begin position="191"/>
        <end position="383"/>
    </location>
</feature>
<dbReference type="Gene3D" id="1.20.1090.10">
    <property type="entry name" value="Dehydroquinate synthase-like - alpha domain"/>
    <property type="match status" value="1"/>
</dbReference>
<accession>A0A7C3WWM5</accession>
<dbReference type="InterPro" id="IPR056798">
    <property type="entry name" value="ADH_Fe_C"/>
</dbReference>
<dbReference type="Gene3D" id="3.40.50.1970">
    <property type="match status" value="1"/>
</dbReference>
<evidence type="ECO:0000256" key="3">
    <source>
        <dbReference type="ARBA" id="ARBA00023002"/>
    </source>
</evidence>
<organism evidence="7">
    <name type="scientific">Dictyoglomus turgidum</name>
    <dbReference type="NCBI Taxonomy" id="513050"/>
    <lineage>
        <taxon>Bacteria</taxon>
        <taxon>Pseudomonadati</taxon>
        <taxon>Dictyoglomota</taxon>
        <taxon>Dictyoglomia</taxon>
        <taxon>Dictyoglomales</taxon>
        <taxon>Dictyoglomaceae</taxon>
        <taxon>Dictyoglomus</taxon>
    </lineage>
</organism>
<comment type="similarity">
    <text evidence="2">Belongs to the iron-containing alcohol dehydrogenase family.</text>
</comment>
<dbReference type="FunFam" id="3.40.50.1970:FF:000003">
    <property type="entry name" value="Alcohol dehydrogenase, iron-containing"/>
    <property type="match status" value="1"/>
</dbReference>
<dbReference type="SUPFAM" id="SSF56796">
    <property type="entry name" value="Dehydroquinate synthase-like"/>
    <property type="match status" value="1"/>
</dbReference>
<feature type="domain" description="Alcohol dehydrogenase iron-type/glycerol dehydrogenase GldA" evidence="5">
    <location>
        <begin position="9"/>
        <end position="180"/>
    </location>
</feature>
<gene>
    <name evidence="7" type="ORF">ENV35_07655</name>
</gene>
<keyword evidence="3" id="KW-0560">Oxidoreductase</keyword>
<reference evidence="7" key="1">
    <citation type="journal article" date="2020" name="mSystems">
        <title>Genome- and Community-Level Interaction Insights into Carbon Utilization and Element Cycling Functions of Hydrothermarchaeota in Hydrothermal Sediment.</title>
        <authorList>
            <person name="Zhou Z."/>
            <person name="Liu Y."/>
            <person name="Xu W."/>
            <person name="Pan J."/>
            <person name="Luo Z.H."/>
            <person name="Li M."/>
        </authorList>
    </citation>
    <scope>NUCLEOTIDE SEQUENCE [LARGE SCALE GENOMIC DNA]</scope>
    <source>
        <strain evidence="7">SpSt-751</strain>
    </source>
</reference>
<evidence type="ECO:0000256" key="4">
    <source>
        <dbReference type="ARBA" id="ARBA00023027"/>
    </source>
</evidence>
<dbReference type="GO" id="GO:0046872">
    <property type="term" value="F:metal ion binding"/>
    <property type="evidence" value="ECO:0007669"/>
    <property type="project" value="InterPro"/>
</dbReference>
<dbReference type="InterPro" id="IPR001670">
    <property type="entry name" value="ADH_Fe/GldA"/>
</dbReference>
<dbReference type="PANTHER" id="PTHR11496">
    <property type="entry name" value="ALCOHOL DEHYDROGENASE"/>
    <property type="match status" value="1"/>
</dbReference>
<dbReference type="PANTHER" id="PTHR11496:SF102">
    <property type="entry name" value="ALCOHOL DEHYDROGENASE 4"/>
    <property type="match status" value="1"/>
</dbReference>
<evidence type="ECO:0000256" key="1">
    <source>
        <dbReference type="ARBA" id="ARBA00001962"/>
    </source>
</evidence>
<evidence type="ECO:0000259" key="5">
    <source>
        <dbReference type="Pfam" id="PF00465"/>
    </source>
</evidence>
<dbReference type="GO" id="GO:0004022">
    <property type="term" value="F:alcohol dehydrogenase (NAD+) activity"/>
    <property type="evidence" value="ECO:0007669"/>
    <property type="project" value="TreeGrafter"/>
</dbReference>
<sequence length="383" mass="42201">MQNFSFYLPVKIKFGIGLWERIPEESYALGAKKILLVTGKKHLKATGILDKLLNLFNNYPVEVTVFDDVPPEPPYYVVDNGAEIAKLKEVDLIVGIGGGSVLDVAKAISLKINLPGSIWDYIGEKSEKISVQSIPCILAPTTAGTASEVTRVSVLINPDTKEKLSIRHDSLYGKIAIVDPLLTLSMPKENTIYSGLDAFIHSLESFLSLNSNILTDPISITSLKIIYKYLPRVIENLERIDLREKLLYASTISGVAFSQTGLGGIHALANPIGVYANIPHGLACALVTLPMLEYNLDILPREKIATLGRAVGVYSLRSAKEKILKKIEEFLKTLNIKLGLRNYGISKEQLLIIAKEAPKTGSYKTNPRALNYDVILEILKKAW</sequence>
<dbReference type="AlphaFoldDB" id="A0A7C3WWM5"/>
<proteinExistence type="inferred from homology"/>
<comment type="caution">
    <text evidence="7">The sequence shown here is derived from an EMBL/GenBank/DDBJ whole genome shotgun (WGS) entry which is preliminary data.</text>
</comment>
<name>A0A7C3WWM5_9BACT</name>
<comment type="cofactor">
    <cofactor evidence="1">
        <name>Fe cation</name>
        <dbReference type="ChEBI" id="CHEBI:24875"/>
    </cofactor>
</comment>
<dbReference type="CDD" id="cd14863">
    <property type="entry name" value="Fe-ADH-like"/>
    <property type="match status" value="1"/>
</dbReference>
<protein>
    <submittedName>
        <fullName evidence="7">Iron-containing alcohol dehydrogenase</fullName>
    </submittedName>
</protein>
<dbReference type="Pfam" id="PF25137">
    <property type="entry name" value="ADH_Fe_C"/>
    <property type="match status" value="1"/>
</dbReference>
<dbReference type="EMBL" id="DTGA01000202">
    <property type="protein sequence ID" value="HGB31731.1"/>
    <property type="molecule type" value="Genomic_DNA"/>
</dbReference>
<keyword evidence="4" id="KW-0520">NAD</keyword>
<evidence type="ECO:0000259" key="6">
    <source>
        <dbReference type="Pfam" id="PF25137"/>
    </source>
</evidence>
<evidence type="ECO:0000256" key="2">
    <source>
        <dbReference type="ARBA" id="ARBA00007358"/>
    </source>
</evidence>
<evidence type="ECO:0000313" key="7">
    <source>
        <dbReference type="EMBL" id="HGB31731.1"/>
    </source>
</evidence>
<dbReference type="InterPro" id="IPR039697">
    <property type="entry name" value="Alcohol_dehydrogenase_Fe"/>
</dbReference>
<dbReference type="InterPro" id="IPR018211">
    <property type="entry name" value="ADH_Fe_CS"/>
</dbReference>